<name>A0A8J2VHM8_9BACL</name>
<dbReference type="SMART" id="SM00422">
    <property type="entry name" value="HTH_MERR"/>
    <property type="match status" value="1"/>
</dbReference>
<dbReference type="InterPro" id="IPR047057">
    <property type="entry name" value="MerR_fam"/>
</dbReference>
<comment type="caution">
    <text evidence="3">The sequence shown here is derived from an EMBL/GenBank/DDBJ whole genome shotgun (WGS) entry which is preliminary data.</text>
</comment>
<reference evidence="3" key="2">
    <citation type="submission" date="2020-09" db="EMBL/GenBank/DDBJ databases">
        <authorList>
            <person name="Sun Q."/>
            <person name="Zhou Y."/>
        </authorList>
    </citation>
    <scope>NUCLEOTIDE SEQUENCE</scope>
    <source>
        <strain evidence="3">CGMCC 1.15179</strain>
    </source>
</reference>
<dbReference type="GO" id="GO:0003677">
    <property type="term" value="F:DNA binding"/>
    <property type="evidence" value="ECO:0007669"/>
    <property type="project" value="UniProtKB-KW"/>
</dbReference>
<dbReference type="InterPro" id="IPR009061">
    <property type="entry name" value="DNA-bd_dom_put_sf"/>
</dbReference>
<evidence type="ECO:0000313" key="3">
    <source>
        <dbReference type="EMBL" id="GGE23729.1"/>
    </source>
</evidence>
<dbReference type="SUPFAM" id="SSF46955">
    <property type="entry name" value="Putative DNA-binding domain"/>
    <property type="match status" value="1"/>
</dbReference>
<feature type="domain" description="HTH merR-type" evidence="2">
    <location>
        <begin position="3"/>
        <end position="73"/>
    </location>
</feature>
<organism evidence="3 4">
    <name type="scientific">Marinithermofilum abyssi</name>
    <dbReference type="NCBI Taxonomy" id="1571185"/>
    <lineage>
        <taxon>Bacteria</taxon>
        <taxon>Bacillati</taxon>
        <taxon>Bacillota</taxon>
        <taxon>Bacilli</taxon>
        <taxon>Bacillales</taxon>
        <taxon>Thermoactinomycetaceae</taxon>
        <taxon>Marinithermofilum</taxon>
    </lineage>
</organism>
<dbReference type="RefSeq" id="WP_188648441.1">
    <property type="nucleotide sequence ID" value="NZ_BMHQ01000010.1"/>
</dbReference>
<dbReference type="PANTHER" id="PTHR30204:SF58">
    <property type="entry name" value="HTH-TYPE TRANSCRIPTIONAL REGULATOR YFMP"/>
    <property type="match status" value="1"/>
</dbReference>
<dbReference type="InterPro" id="IPR000551">
    <property type="entry name" value="MerR-type_HTH_dom"/>
</dbReference>
<dbReference type="Pfam" id="PF13411">
    <property type="entry name" value="MerR_1"/>
    <property type="match status" value="1"/>
</dbReference>
<evidence type="ECO:0000259" key="2">
    <source>
        <dbReference type="PROSITE" id="PS50937"/>
    </source>
</evidence>
<accession>A0A8J2VHM8</accession>
<dbReference type="EMBL" id="BMHQ01000010">
    <property type="protein sequence ID" value="GGE23729.1"/>
    <property type="molecule type" value="Genomic_DNA"/>
</dbReference>
<evidence type="ECO:0000256" key="1">
    <source>
        <dbReference type="ARBA" id="ARBA00023125"/>
    </source>
</evidence>
<dbReference type="Proteomes" id="UP000625210">
    <property type="component" value="Unassembled WGS sequence"/>
</dbReference>
<evidence type="ECO:0000313" key="4">
    <source>
        <dbReference type="Proteomes" id="UP000625210"/>
    </source>
</evidence>
<proteinExistence type="predicted"/>
<keyword evidence="4" id="KW-1185">Reference proteome</keyword>
<keyword evidence="1" id="KW-0238">DNA-binding</keyword>
<reference evidence="3" key="1">
    <citation type="journal article" date="2014" name="Int. J. Syst. Evol. Microbiol.">
        <title>Complete genome sequence of Corynebacterium casei LMG S-19264T (=DSM 44701T), isolated from a smear-ripened cheese.</title>
        <authorList>
            <consortium name="US DOE Joint Genome Institute (JGI-PGF)"/>
            <person name="Walter F."/>
            <person name="Albersmeier A."/>
            <person name="Kalinowski J."/>
            <person name="Ruckert C."/>
        </authorList>
    </citation>
    <scope>NUCLEOTIDE SEQUENCE</scope>
    <source>
        <strain evidence="3">CGMCC 1.15179</strain>
    </source>
</reference>
<dbReference type="PROSITE" id="PS50937">
    <property type="entry name" value="HTH_MERR_2"/>
    <property type="match status" value="1"/>
</dbReference>
<protein>
    <submittedName>
        <fullName evidence="3">HTH-type transcriptional regulator YfmP</fullName>
    </submittedName>
</protein>
<dbReference type="AlphaFoldDB" id="A0A8J2VHM8"/>
<sequence length="142" mass="17280">MEYYKIDEVARKTGLTKRAIRYYEEIGLFQPAKRSEGGIRLYTDEDIQQLKRMSEIREVLGFSLQEIRRFMELTEELEAHRRGYRQSDVPEKQVEELKEIRDTVTRQLDMIRYRMKKMTQFKQELEELLDRVNKGLARRENQ</sequence>
<gene>
    <name evidence="3" type="primary">yfmP</name>
    <name evidence="3" type="ORF">GCM10011571_27240</name>
</gene>
<dbReference type="PANTHER" id="PTHR30204">
    <property type="entry name" value="REDOX-CYCLING DRUG-SENSING TRANSCRIPTIONAL ACTIVATOR SOXR"/>
    <property type="match status" value="1"/>
</dbReference>
<dbReference type="Gene3D" id="1.10.1660.10">
    <property type="match status" value="1"/>
</dbReference>
<dbReference type="GO" id="GO:0003700">
    <property type="term" value="F:DNA-binding transcription factor activity"/>
    <property type="evidence" value="ECO:0007669"/>
    <property type="project" value="InterPro"/>
</dbReference>